<feature type="domain" description="EF-hand" evidence="3">
    <location>
        <begin position="52"/>
        <end position="87"/>
    </location>
</feature>
<protein>
    <recommendedName>
        <fullName evidence="3">EF-hand domain-containing protein</fullName>
    </recommendedName>
</protein>
<dbReference type="SUPFAM" id="SSF47473">
    <property type="entry name" value="EF-hand"/>
    <property type="match status" value="1"/>
</dbReference>
<feature type="signal peptide" evidence="2">
    <location>
        <begin position="1"/>
        <end position="25"/>
    </location>
</feature>
<dbReference type="InterPro" id="IPR002048">
    <property type="entry name" value="EF_hand_dom"/>
</dbReference>
<proteinExistence type="predicted"/>
<evidence type="ECO:0000313" key="4">
    <source>
        <dbReference type="EMBL" id="MBD7986479.1"/>
    </source>
</evidence>
<feature type="compositionally biased region" description="Basic and acidic residues" evidence="1">
    <location>
        <begin position="53"/>
        <end position="70"/>
    </location>
</feature>
<evidence type="ECO:0000313" key="5">
    <source>
        <dbReference type="Proteomes" id="UP000647183"/>
    </source>
</evidence>
<evidence type="ECO:0000256" key="1">
    <source>
        <dbReference type="SAM" id="MobiDB-lite"/>
    </source>
</evidence>
<feature type="region of interest" description="Disordered" evidence="1">
    <location>
        <begin position="49"/>
        <end position="79"/>
    </location>
</feature>
<keyword evidence="5" id="KW-1185">Reference proteome</keyword>
<comment type="caution">
    <text evidence="4">The sequence shown here is derived from an EMBL/GenBank/DDBJ whole genome shotgun (WGS) entry which is preliminary data.</text>
</comment>
<dbReference type="EMBL" id="JACSQJ010000001">
    <property type="protein sequence ID" value="MBD7986479.1"/>
    <property type="molecule type" value="Genomic_DNA"/>
</dbReference>
<accession>A0ABR8UFM5</accession>
<dbReference type="RefSeq" id="WP_191727766.1">
    <property type="nucleotide sequence ID" value="NZ_JACSQJ010000001.1"/>
</dbReference>
<reference evidence="4 5" key="1">
    <citation type="submission" date="2020-08" db="EMBL/GenBank/DDBJ databases">
        <title>A Genomic Blueprint of the Chicken Gut Microbiome.</title>
        <authorList>
            <person name="Gilroy R."/>
            <person name="Ravi A."/>
            <person name="Getino M."/>
            <person name="Pursley I."/>
            <person name="Horton D.L."/>
            <person name="Alikhan N.-F."/>
            <person name="Baker D."/>
            <person name="Gharbi K."/>
            <person name="Hall N."/>
            <person name="Watson M."/>
            <person name="Adriaenssens E.M."/>
            <person name="Foster-Nyarko E."/>
            <person name="Jarju S."/>
            <person name="Secka A."/>
            <person name="Antonio M."/>
            <person name="Oren A."/>
            <person name="Chaudhuri R."/>
            <person name="La Ragione R.M."/>
            <person name="Hildebrand F."/>
            <person name="Pallen M.J."/>
        </authorList>
    </citation>
    <scope>NUCLEOTIDE SEQUENCE [LARGE SCALE GENOMIC DNA]</scope>
    <source>
        <strain evidence="4 5">Sa2BVA3</strain>
    </source>
</reference>
<feature type="compositionally biased region" description="Basic and acidic residues" evidence="1">
    <location>
        <begin position="121"/>
        <end position="133"/>
    </location>
</feature>
<dbReference type="InterPro" id="IPR018247">
    <property type="entry name" value="EF_Hand_1_Ca_BS"/>
</dbReference>
<dbReference type="Pfam" id="PF13202">
    <property type="entry name" value="EF-hand_5"/>
    <property type="match status" value="2"/>
</dbReference>
<dbReference type="Proteomes" id="UP000647183">
    <property type="component" value="Unassembled WGS sequence"/>
</dbReference>
<feature type="compositionally biased region" description="Gly residues" evidence="1">
    <location>
        <begin position="134"/>
        <end position="146"/>
    </location>
</feature>
<dbReference type="InterPro" id="IPR011992">
    <property type="entry name" value="EF-hand-dom_pair"/>
</dbReference>
<dbReference type="PROSITE" id="PS00018">
    <property type="entry name" value="EF_HAND_1"/>
    <property type="match status" value="1"/>
</dbReference>
<gene>
    <name evidence="4" type="ORF">H9645_00355</name>
</gene>
<dbReference type="PROSITE" id="PS50222">
    <property type="entry name" value="EF_HAND_2"/>
    <property type="match status" value="1"/>
</dbReference>
<name>A0ABR8UFM5_9GAMM</name>
<keyword evidence="2" id="KW-0732">Signal</keyword>
<sequence>MSKSTAKPVALAMATALGGIALSGAAFSMAPLAGGYMLAAQDAPVADTPAVAKDGEGRCGMDRSDSDGDGRISAAEFGAAHPEKDPSYFAGIDVNGDGFIDKAEHDAHHAAPKASSDQTDEADKAAHEGKCGEGKCGGSGACGGAA</sequence>
<feature type="region of interest" description="Disordered" evidence="1">
    <location>
        <begin position="100"/>
        <end position="146"/>
    </location>
</feature>
<evidence type="ECO:0000256" key="2">
    <source>
        <dbReference type="SAM" id="SignalP"/>
    </source>
</evidence>
<organism evidence="4 5">
    <name type="scientific">Luteimonas colneyensis</name>
    <dbReference type="NCBI Taxonomy" id="2762230"/>
    <lineage>
        <taxon>Bacteria</taxon>
        <taxon>Pseudomonadati</taxon>
        <taxon>Pseudomonadota</taxon>
        <taxon>Gammaproteobacteria</taxon>
        <taxon>Lysobacterales</taxon>
        <taxon>Lysobacteraceae</taxon>
        <taxon>Luteimonas</taxon>
    </lineage>
</organism>
<feature type="compositionally biased region" description="Basic and acidic residues" evidence="1">
    <location>
        <begin position="100"/>
        <end position="109"/>
    </location>
</feature>
<dbReference type="Gene3D" id="1.10.238.10">
    <property type="entry name" value="EF-hand"/>
    <property type="match status" value="1"/>
</dbReference>
<evidence type="ECO:0000259" key="3">
    <source>
        <dbReference type="PROSITE" id="PS50222"/>
    </source>
</evidence>
<feature type="chain" id="PRO_5046150259" description="EF-hand domain-containing protein" evidence="2">
    <location>
        <begin position="26"/>
        <end position="146"/>
    </location>
</feature>